<protein>
    <submittedName>
        <fullName evidence="1">DUF892 family protein</fullName>
    </submittedName>
</protein>
<dbReference type="Gene3D" id="1.20.1260.10">
    <property type="match status" value="1"/>
</dbReference>
<comment type="caution">
    <text evidence="1">The sequence shown here is derived from an EMBL/GenBank/DDBJ whole genome shotgun (WGS) entry which is preliminary data.</text>
</comment>
<name>A0ABT4L0U9_9SPHI</name>
<dbReference type="InterPro" id="IPR009078">
    <property type="entry name" value="Ferritin-like_SF"/>
</dbReference>
<organism evidence="1 2">
    <name type="scientific">Pedobacter rhodius</name>
    <dbReference type="NCBI Taxonomy" id="3004098"/>
    <lineage>
        <taxon>Bacteria</taxon>
        <taxon>Pseudomonadati</taxon>
        <taxon>Bacteroidota</taxon>
        <taxon>Sphingobacteriia</taxon>
        <taxon>Sphingobacteriales</taxon>
        <taxon>Sphingobacteriaceae</taxon>
        <taxon>Pedobacter</taxon>
    </lineage>
</organism>
<reference evidence="1" key="1">
    <citation type="submission" date="2022-12" db="EMBL/GenBank/DDBJ databases">
        <title>Genome sequence of SJ11.</title>
        <authorList>
            <person name="Woo H."/>
        </authorList>
    </citation>
    <scope>NUCLEOTIDE SEQUENCE</scope>
    <source>
        <strain evidence="1">SJ11</strain>
    </source>
</reference>
<gene>
    <name evidence="1" type="ORF">O0931_15985</name>
</gene>
<dbReference type="EMBL" id="JAPWGL010000004">
    <property type="protein sequence ID" value="MCZ4224812.1"/>
    <property type="molecule type" value="Genomic_DNA"/>
</dbReference>
<dbReference type="Proteomes" id="UP001144341">
    <property type="component" value="Unassembled WGS sequence"/>
</dbReference>
<evidence type="ECO:0000313" key="2">
    <source>
        <dbReference type="Proteomes" id="UP001144341"/>
    </source>
</evidence>
<dbReference type="InterPro" id="IPR010287">
    <property type="entry name" value="DUF892_YciF-like"/>
</dbReference>
<dbReference type="PANTHER" id="PTHR30565:SF9">
    <property type="entry name" value="PROTEIN YCIF"/>
    <property type="match status" value="1"/>
</dbReference>
<dbReference type="RefSeq" id="WP_269416475.1">
    <property type="nucleotide sequence ID" value="NZ_JAPWGL010000004.1"/>
</dbReference>
<evidence type="ECO:0000313" key="1">
    <source>
        <dbReference type="EMBL" id="MCZ4224812.1"/>
    </source>
</evidence>
<dbReference type="SUPFAM" id="SSF47240">
    <property type="entry name" value="Ferritin-like"/>
    <property type="match status" value="1"/>
</dbReference>
<dbReference type="InterPro" id="IPR047114">
    <property type="entry name" value="YciF"/>
</dbReference>
<proteinExistence type="predicted"/>
<sequence length="176" mass="19735">MNTANNDFTGQEANATLRAFFIQHLNSIYSAKSHLVANLPLLRDLVEDENLLMGIGETIDNVEKQIARMEIIYSQLDTAPPEEKTIGLKGLIDEAFLAIQEQSQDPMLRDMCILFYLQNIENVEVASFQLLRMAAVKLNTGQVGQLLKDNFEEAKKNRTLLLLISAKYITSASDSN</sequence>
<dbReference type="InterPro" id="IPR012347">
    <property type="entry name" value="Ferritin-like"/>
</dbReference>
<keyword evidence="2" id="KW-1185">Reference proteome</keyword>
<accession>A0ABT4L0U9</accession>
<dbReference type="Pfam" id="PF05974">
    <property type="entry name" value="DUF892"/>
    <property type="match status" value="1"/>
</dbReference>
<dbReference type="PANTHER" id="PTHR30565">
    <property type="entry name" value="PROTEIN YCIF"/>
    <property type="match status" value="1"/>
</dbReference>